<evidence type="ECO:0000313" key="2">
    <source>
        <dbReference type="Proteomes" id="UP000095472"/>
    </source>
</evidence>
<evidence type="ECO:0000313" key="1">
    <source>
        <dbReference type="EMBL" id="XPM65297.1"/>
    </source>
</evidence>
<organism evidence="1 2">
    <name type="scientific">Desertifilum tharense IPPAS B-1220</name>
    <dbReference type="NCBI Taxonomy" id="1781255"/>
    <lineage>
        <taxon>Bacteria</taxon>
        <taxon>Bacillati</taxon>
        <taxon>Cyanobacteriota</taxon>
        <taxon>Cyanophyceae</taxon>
        <taxon>Desertifilales</taxon>
        <taxon>Desertifilaceae</taxon>
        <taxon>Desertifilum</taxon>
    </lineage>
</organism>
<reference evidence="1 2" key="1">
    <citation type="journal article" date="2016" name="Genome Announc.">
        <title>Draft Genome Sequence of the Thermotolerant Cyanobacterium Desertifilum sp. IPPAS B-1220.</title>
        <authorList>
            <person name="Mironov K.S."/>
            <person name="Sinetova M.A."/>
            <person name="Bolatkhan K."/>
            <person name="Zayadan B.K."/>
            <person name="Ustinova V.V."/>
            <person name="Kupriyanova E.V."/>
            <person name="Skrypnik A.N."/>
            <person name="Gogoleva N.E."/>
            <person name="Gogolev Y.V."/>
            <person name="Los D.A."/>
        </authorList>
    </citation>
    <scope>NUCLEOTIDE SEQUENCE [LARGE SCALE GENOMIC DNA]</scope>
    <source>
        <strain evidence="1 2">IPPAS B-1220</strain>
    </source>
</reference>
<proteinExistence type="predicted"/>
<protein>
    <submittedName>
        <fullName evidence="1">IS5 family transposase</fullName>
    </submittedName>
</protein>
<gene>
    <name evidence="1" type="ORF">BH720_005980</name>
</gene>
<dbReference type="EMBL" id="CP182909">
    <property type="protein sequence ID" value="XPM65297.1"/>
    <property type="molecule type" value="Genomic_DNA"/>
</dbReference>
<sequence>MRYHQLEHLSHREFKRLCGVSRGTFRAMVEELRPHLDRRGQRGGQAKLSVEDQLLVALEYWREYRTQFHIGVSWGLHETTVGRIVRKVEDVLIKCGKFRLPGNRQLYQPGWEWKVMVVDVGEVEIERPQKTQKRYYSGKQKCHTLKAQLLVEFETGQVICTAVDTGRTHDFKLLKRSRLPLKRSQLCLADRGYQGFAKLHTGACIPTKKRRKQPLPAEEKQHNQALARLRVRVEHVIRRFKIFRIFSGRYRNRRRRFGLRLNLIAGLLNYELTHVS</sequence>
<keyword evidence="2" id="KW-1185">Reference proteome</keyword>
<accession>A0ACD5GWX2</accession>
<dbReference type="Proteomes" id="UP000095472">
    <property type="component" value="Chromosome"/>
</dbReference>
<name>A0ACD5GWX2_9CYAN</name>